<keyword evidence="3" id="KW-1185">Reference proteome</keyword>
<reference evidence="2" key="1">
    <citation type="submission" date="2023-09" db="EMBL/GenBank/DDBJ databases">
        <title>Paucibacter sp. APW11 Genome sequencing and assembly.</title>
        <authorList>
            <person name="Kim I."/>
        </authorList>
    </citation>
    <scope>NUCLEOTIDE SEQUENCE</scope>
    <source>
        <strain evidence="2">APW11</strain>
    </source>
</reference>
<gene>
    <name evidence="2" type="ORF">RQP53_06870</name>
</gene>
<evidence type="ECO:0000313" key="3">
    <source>
        <dbReference type="Proteomes" id="UP001246372"/>
    </source>
</evidence>
<dbReference type="Gene3D" id="3.40.50.300">
    <property type="entry name" value="P-loop containing nucleotide triphosphate hydrolases"/>
    <property type="match status" value="1"/>
</dbReference>
<dbReference type="InterPro" id="IPR051396">
    <property type="entry name" value="Bact_Antivir_Def_Nuclease"/>
</dbReference>
<dbReference type="InterPro" id="IPR041685">
    <property type="entry name" value="AAA_GajA/Old/RecF-like"/>
</dbReference>
<dbReference type="RefSeq" id="WP_315649481.1">
    <property type="nucleotide sequence ID" value="NZ_JAVXZY010000002.1"/>
</dbReference>
<feature type="domain" description="Endonuclease GajA/Old nuclease/RecF-like AAA" evidence="1">
    <location>
        <begin position="1"/>
        <end position="383"/>
    </location>
</feature>
<protein>
    <submittedName>
        <fullName evidence="2">AAA family ATPase</fullName>
    </submittedName>
</protein>
<dbReference type="PANTHER" id="PTHR43581">
    <property type="entry name" value="ATP/GTP PHOSPHATASE"/>
    <property type="match status" value="1"/>
</dbReference>
<organism evidence="2 3">
    <name type="scientific">Roseateles aquae</name>
    <dbReference type="NCBI Taxonomy" id="3077235"/>
    <lineage>
        <taxon>Bacteria</taxon>
        <taxon>Pseudomonadati</taxon>
        <taxon>Pseudomonadota</taxon>
        <taxon>Betaproteobacteria</taxon>
        <taxon>Burkholderiales</taxon>
        <taxon>Sphaerotilaceae</taxon>
        <taxon>Roseateles</taxon>
    </lineage>
</organism>
<proteinExistence type="predicted"/>
<dbReference type="Proteomes" id="UP001246372">
    <property type="component" value="Unassembled WGS sequence"/>
</dbReference>
<name>A0ABU3P8U9_9BURK</name>
<sequence>MKINDLNISNFRGISKLETGPLGDTIIIAGQNGSGKSCIFDAIRLLKSVYGGYQQNEWQHFFNEFQIQLNSGIANLKGLFNDVTRSVEITARFQLRDREKAYLKDCAAELLEETIWQKVLPEAFQFGGYHKAMFAAQFREKQPEVTARVQRELPEFMDGLRESEHTGSVVITPNGQINTKDSLVLQAIFSTYRPRYIGVIDFHGAQRHYSRENVQGINLNLDQLNQTRSQSSLYNYNSKYSNVKSEMAGNYIGAMLADKADPSKSHSEQSLEQTMKELFASFFPEKEFLGPRPTAEGTLSFPVRTANGTLHDLDELSSGEKEILYGYLRIRSSAPKDSIILLDEPELHLNPRLIRGLPEFYKKHLGSALENQLWLVTHSDALIREAVGKPGFNVFHMLPCGVDSSMHSQLKPLSAKTDLEQVMTDLVGDLATYRPGGKGLIFEGGGDSDFDKTLTQTLFAGELRGINLVSGSNKTKVKALHEVLSRAHAQGDLPTKFFAVVDRDSINQEAKTDGLTQFVWDVYHIENYLLEPQFIASAMNALVIGKAVTTQEAEEKLRLAARKVVPSVLIQRITEFANSALISGINLNFDPATNNVSAKLREAVERSLARVQQSAANSLSQLSIETKESDLRKEIESNFLDGTWKATLPGRDILKQLVSGEKIPTNYEAFRNLIVSQMASAGFKPPGMKTIIDKVAAG</sequence>
<dbReference type="Pfam" id="PF13175">
    <property type="entry name" value="AAA_15"/>
    <property type="match status" value="1"/>
</dbReference>
<evidence type="ECO:0000313" key="2">
    <source>
        <dbReference type="EMBL" id="MDT8998988.1"/>
    </source>
</evidence>
<accession>A0ABU3P8U9</accession>
<evidence type="ECO:0000259" key="1">
    <source>
        <dbReference type="Pfam" id="PF13175"/>
    </source>
</evidence>
<dbReference type="EMBL" id="JAVXZY010000002">
    <property type="protein sequence ID" value="MDT8998988.1"/>
    <property type="molecule type" value="Genomic_DNA"/>
</dbReference>
<dbReference type="InterPro" id="IPR027417">
    <property type="entry name" value="P-loop_NTPase"/>
</dbReference>
<comment type="caution">
    <text evidence="2">The sequence shown here is derived from an EMBL/GenBank/DDBJ whole genome shotgun (WGS) entry which is preliminary data.</text>
</comment>
<dbReference type="PANTHER" id="PTHR43581:SF2">
    <property type="entry name" value="EXCINUCLEASE ATPASE SUBUNIT"/>
    <property type="match status" value="1"/>
</dbReference>
<dbReference type="SUPFAM" id="SSF52540">
    <property type="entry name" value="P-loop containing nucleoside triphosphate hydrolases"/>
    <property type="match status" value="1"/>
</dbReference>